<feature type="transmembrane region" description="Helical" evidence="1">
    <location>
        <begin position="221"/>
        <end position="238"/>
    </location>
</feature>
<evidence type="ECO:0000256" key="1">
    <source>
        <dbReference type="SAM" id="Phobius"/>
    </source>
</evidence>
<feature type="transmembrane region" description="Helical" evidence="1">
    <location>
        <begin position="114"/>
        <end position="135"/>
    </location>
</feature>
<sequence>MKKPHLVIFGKGIVVGGSLLVPGVSGGSMAMILGIYDALIRSVSSFLKDIRQNLIFLITFTAGALLGMLLFAKPLLFLVDTFHLPSMYFFMGAVAGSIPMIFRKAAVKKFSPGVILYPLIGILLVYLMNLLPAGMFGSRVGSGFTHFFMLGLAGIITAVALVLPGISVSYMLLMLGMYEDTMYAITTLHLPYLLPLGIGGVVGILLTTRLLEYVLDHYTKASYLVILGFVLGAVILVFPGLPSGFGWVLCPLLFLFGFFLIRKLSALEN</sequence>
<feature type="transmembrane region" description="Helical" evidence="1">
    <location>
        <begin position="84"/>
        <end position="102"/>
    </location>
</feature>
<dbReference type="InterPro" id="IPR007163">
    <property type="entry name" value="VCA0040-like"/>
</dbReference>
<dbReference type="EMBL" id="JAHQCW010000006">
    <property type="protein sequence ID" value="MBU9735956.1"/>
    <property type="molecule type" value="Genomic_DNA"/>
</dbReference>
<evidence type="ECO:0000313" key="2">
    <source>
        <dbReference type="EMBL" id="MBU9735956.1"/>
    </source>
</evidence>
<keyword evidence="1" id="KW-0472">Membrane</keyword>
<dbReference type="Pfam" id="PF04018">
    <property type="entry name" value="VCA0040-like"/>
    <property type="match status" value="1"/>
</dbReference>
<dbReference type="AlphaFoldDB" id="A0A949JXJ4"/>
<feature type="transmembrane region" description="Helical" evidence="1">
    <location>
        <begin position="244"/>
        <end position="261"/>
    </location>
</feature>
<dbReference type="Proteomes" id="UP000712157">
    <property type="component" value="Unassembled WGS sequence"/>
</dbReference>
<dbReference type="PANTHER" id="PTHR37308">
    <property type="entry name" value="INTEGRAL MEMBRANE PROTEIN"/>
    <property type="match status" value="1"/>
</dbReference>
<accession>A0A949JXJ4</accession>
<evidence type="ECO:0000313" key="3">
    <source>
        <dbReference type="Proteomes" id="UP000712157"/>
    </source>
</evidence>
<protein>
    <submittedName>
        <fullName evidence="2">DUF368 domain-containing protein</fullName>
    </submittedName>
</protein>
<reference evidence="2" key="1">
    <citation type="submission" date="2021-06" db="EMBL/GenBank/DDBJ databases">
        <title>Description of novel taxa of the family Lachnospiraceae.</title>
        <authorList>
            <person name="Chaplin A.V."/>
            <person name="Sokolova S.R."/>
            <person name="Pikina A.P."/>
            <person name="Korzhanova M."/>
            <person name="Belova V."/>
            <person name="Korostin D."/>
            <person name="Efimov B.A."/>
        </authorList>
    </citation>
    <scope>NUCLEOTIDE SEQUENCE</scope>
    <source>
        <strain evidence="2">ASD5720</strain>
    </source>
</reference>
<gene>
    <name evidence="2" type="ORF">KTH89_05360</name>
</gene>
<feature type="transmembrane region" description="Helical" evidence="1">
    <location>
        <begin position="54"/>
        <end position="72"/>
    </location>
</feature>
<name>A0A949JXJ4_9FIRM</name>
<dbReference type="RefSeq" id="WP_238720947.1">
    <property type="nucleotide sequence ID" value="NZ_JAHQCW010000006.1"/>
</dbReference>
<keyword evidence="3" id="KW-1185">Reference proteome</keyword>
<feature type="transmembrane region" description="Helical" evidence="1">
    <location>
        <begin position="147"/>
        <end position="172"/>
    </location>
</feature>
<keyword evidence="1" id="KW-1133">Transmembrane helix</keyword>
<dbReference type="PANTHER" id="PTHR37308:SF1">
    <property type="entry name" value="POLYPRENYL-PHOSPHATE TRANSPORTER"/>
    <property type="match status" value="1"/>
</dbReference>
<feature type="transmembrane region" description="Helical" evidence="1">
    <location>
        <begin position="192"/>
        <end position="214"/>
    </location>
</feature>
<comment type="caution">
    <text evidence="2">The sequence shown here is derived from an EMBL/GenBank/DDBJ whole genome shotgun (WGS) entry which is preliminary data.</text>
</comment>
<feature type="transmembrane region" description="Helical" evidence="1">
    <location>
        <begin position="12"/>
        <end position="34"/>
    </location>
</feature>
<proteinExistence type="predicted"/>
<organism evidence="2 3">
    <name type="scientific">Diplocloster agilis</name>
    <dbReference type="NCBI Taxonomy" id="2850323"/>
    <lineage>
        <taxon>Bacteria</taxon>
        <taxon>Bacillati</taxon>
        <taxon>Bacillota</taxon>
        <taxon>Clostridia</taxon>
        <taxon>Lachnospirales</taxon>
        <taxon>Lachnospiraceae</taxon>
        <taxon>Diplocloster</taxon>
    </lineage>
</organism>
<keyword evidence="1" id="KW-0812">Transmembrane</keyword>